<dbReference type="EMBL" id="QQRQ01000036">
    <property type="protein sequence ID" value="RFT05668.1"/>
    <property type="molecule type" value="Genomic_DNA"/>
</dbReference>
<feature type="region of interest" description="Disordered" evidence="1">
    <location>
        <begin position="43"/>
        <end position="70"/>
    </location>
</feature>
<name>A0A3E2B0T8_9FIRM</name>
<sequence>MSPALVFSGAVGTGGDGGRLGGVPLWSFSYAVGTAGNLGLPSRGPISWEEMGERTPGGGGSSPGTPFSGGVVEGEAVLLS</sequence>
<organism evidence="2 3">
    <name type="scientific">Evtepia gabavorous</name>
    <dbReference type="NCBI Taxonomy" id="2211183"/>
    <lineage>
        <taxon>Bacteria</taxon>
        <taxon>Bacillati</taxon>
        <taxon>Bacillota</taxon>
        <taxon>Clostridia</taxon>
        <taxon>Eubacteriales</taxon>
        <taxon>Evtepia</taxon>
    </lineage>
</organism>
<evidence type="ECO:0000313" key="3">
    <source>
        <dbReference type="Proteomes" id="UP000260649"/>
    </source>
</evidence>
<protein>
    <submittedName>
        <fullName evidence="2">Uncharacterized protein</fullName>
    </submittedName>
</protein>
<evidence type="ECO:0000256" key="1">
    <source>
        <dbReference type="SAM" id="MobiDB-lite"/>
    </source>
</evidence>
<accession>A0A3E2B0T8</accession>
<dbReference type="Proteomes" id="UP000260649">
    <property type="component" value="Unassembled WGS sequence"/>
</dbReference>
<dbReference type="AlphaFoldDB" id="A0A3E2B0T8"/>
<comment type="caution">
    <text evidence="2">The sequence shown here is derived from an EMBL/GenBank/DDBJ whole genome shotgun (WGS) entry which is preliminary data.</text>
</comment>
<gene>
    <name evidence="2" type="ORF">DV520_11365</name>
</gene>
<reference evidence="2 3" key="1">
    <citation type="submission" date="2018-07" db="EMBL/GenBank/DDBJ databases">
        <title>GABA Modulating Bacteria of the Human Gut Microbiota.</title>
        <authorList>
            <person name="Strandwitz P."/>
            <person name="Kim K.H."/>
            <person name="Terekhova D."/>
            <person name="Liu J.K."/>
            <person name="Sharma A."/>
            <person name="Levering J."/>
            <person name="Mcdonald D."/>
            <person name="Dietrich D."/>
            <person name="Ramadhar T.R."/>
            <person name="Lekbua A."/>
            <person name="Mroue N."/>
            <person name="Liston C."/>
            <person name="Stewart E.J."/>
            <person name="Dubin M.J."/>
            <person name="Zengler K."/>
            <person name="Knight R."/>
            <person name="Gilbert J.A."/>
            <person name="Clardy J."/>
            <person name="Lewis K."/>
        </authorList>
    </citation>
    <scope>NUCLEOTIDE SEQUENCE [LARGE SCALE GENOMIC DNA]</scope>
    <source>
        <strain evidence="2 3">KLE1738</strain>
    </source>
</reference>
<evidence type="ECO:0000313" key="2">
    <source>
        <dbReference type="EMBL" id="RFT05668.1"/>
    </source>
</evidence>
<proteinExistence type="predicted"/>
<keyword evidence="3" id="KW-1185">Reference proteome</keyword>